<feature type="chain" id="PRO_5046500010" description="Ig-like domain-containing protein" evidence="1">
    <location>
        <begin position="23"/>
        <end position="194"/>
    </location>
</feature>
<dbReference type="Proteomes" id="UP001583186">
    <property type="component" value="Unassembled WGS sequence"/>
</dbReference>
<organism evidence="2 3">
    <name type="scientific">Sporothrix stenoceras</name>
    <dbReference type="NCBI Taxonomy" id="5173"/>
    <lineage>
        <taxon>Eukaryota</taxon>
        <taxon>Fungi</taxon>
        <taxon>Dikarya</taxon>
        <taxon>Ascomycota</taxon>
        <taxon>Pezizomycotina</taxon>
        <taxon>Sordariomycetes</taxon>
        <taxon>Sordariomycetidae</taxon>
        <taxon>Ophiostomatales</taxon>
        <taxon>Ophiostomataceae</taxon>
        <taxon>Sporothrix</taxon>
    </lineage>
</organism>
<reference evidence="2 3" key="1">
    <citation type="journal article" date="2024" name="IMA Fungus">
        <title>IMA Genome - F19 : A genome assembly and annotation guide to empower mycologists, including annotated draft genome sequences of Ceratocystis pirilliformis, Diaporthe australafricana, Fusarium ophioides, Paecilomyces lecythidis, and Sporothrix stenoceras.</title>
        <authorList>
            <person name="Aylward J."/>
            <person name="Wilson A.M."/>
            <person name="Visagie C.M."/>
            <person name="Spraker J."/>
            <person name="Barnes I."/>
            <person name="Buitendag C."/>
            <person name="Ceriani C."/>
            <person name="Del Mar Angel L."/>
            <person name="du Plessis D."/>
            <person name="Fuchs T."/>
            <person name="Gasser K."/>
            <person name="Kramer D."/>
            <person name="Li W."/>
            <person name="Munsamy K."/>
            <person name="Piso A."/>
            <person name="Price J.L."/>
            <person name="Sonnekus B."/>
            <person name="Thomas C."/>
            <person name="van der Nest A."/>
            <person name="van Dijk A."/>
            <person name="van Heerden A."/>
            <person name="van Vuuren N."/>
            <person name="Yilmaz N."/>
            <person name="Duong T.A."/>
            <person name="van der Merwe N.A."/>
            <person name="Wingfield M.J."/>
            <person name="Wingfield B.D."/>
        </authorList>
    </citation>
    <scope>NUCLEOTIDE SEQUENCE [LARGE SCALE GENOMIC DNA]</scope>
    <source>
        <strain evidence="2 3">CMW 5346</strain>
    </source>
</reference>
<keyword evidence="3" id="KW-1185">Reference proteome</keyword>
<keyword evidence="1" id="KW-0732">Signal</keyword>
<dbReference type="Gene3D" id="2.60.120.260">
    <property type="entry name" value="Galactose-binding domain-like"/>
    <property type="match status" value="1"/>
</dbReference>
<gene>
    <name evidence="2" type="ORF">Sste5346_008338</name>
</gene>
<evidence type="ECO:0000313" key="2">
    <source>
        <dbReference type="EMBL" id="KAL1890336.1"/>
    </source>
</evidence>
<proteinExistence type="predicted"/>
<evidence type="ECO:0000256" key="1">
    <source>
        <dbReference type="SAM" id="SignalP"/>
    </source>
</evidence>
<comment type="caution">
    <text evidence="2">The sequence shown here is derived from an EMBL/GenBank/DDBJ whole genome shotgun (WGS) entry which is preliminary data.</text>
</comment>
<evidence type="ECO:0000313" key="3">
    <source>
        <dbReference type="Proteomes" id="UP001583186"/>
    </source>
</evidence>
<name>A0ABR3YR14_9PEZI</name>
<evidence type="ECO:0008006" key="4">
    <source>
        <dbReference type="Google" id="ProtNLM"/>
    </source>
</evidence>
<dbReference type="EMBL" id="JAWCUI010000063">
    <property type="protein sequence ID" value="KAL1890336.1"/>
    <property type="molecule type" value="Genomic_DNA"/>
</dbReference>
<sequence>MKVPQLSGLVACALLCASPADAAKCRLSTPSSSISSAASVPSGPSTPNCYTNYISNKYFTDGSSWTFAGDSSASTSCGIYSTCAELNADAGPASVSQSFATVPGFQYYASFAYMYSSQPASDADSATCEIISGGQTVASVVLPYRGLSTYYGQGVYATPTTRTSTLICKISSASTGPVYLTQMAVTWNSDTCEN</sequence>
<protein>
    <recommendedName>
        <fullName evidence="4">Ig-like domain-containing protein</fullName>
    </recommendedName>
</protein>
<accession>A0ABR3YR14</accession>
<feature type="signal peptide" evidence="1">
    <location>
        <begin position="1"/>
        <end position="22"/>
    </location>
</feature>